<evidence type="ECO:0000256" key="1">
    <source>
        <dbReference type="SAM" id="MobiDB-lite"/>
    </source>
</evidence>
<name>A0AAD2JKV4_9STRA</name>
<sequence>MESIGITPAVFLGNEQLHADEFYSIYCSSVPEYFIWHKEQRNRLQKHAEEWDQLNYYLIECTETYQKCGGTADRLGPLPFHIKVASETKRLLLIHWTKPAPLEEFLEPPSGGFDWRVPPWLLENLQQEIAKRFSTHEKQILKYANYTQARLLSVKFQSHDHGQGSYDQSRRSPEEPNFLQVYHDLWRVFFTPNPRIAKQIEQYMGDFQLQPGAYITVHLRALYAVEERQEDLVEWWSTNSINCATTKLPIHTRHLPLVFVSDSDLAVEMAAKQAHTMEKFHGIRVLHRPHATTPLHLEKTGNRTSSSASDFDDIFVDLYTIGMSRCTVFNMGGFGRLGSAIGYNSSCIFRTMATMIKCNPPQGMQPHLRGPQRELSSPLFLPPMMEGSTTAKSLNKSPNSSKSSGSNLPPMMDEPEVTQIESITQSQLLYATFFNTSETPNLWKASDKIPKWMKKYFRWHREQRKAMLNPENWRSMRLLLMECLDTHESCGGTSDRLKPLPSLIRMAHISNRLLLIHWTRPAKLEEFLLPPKGGMDWRVPNWLHPFLIGYSFESPKAVDPRPAIQSKHQSVSVRYQSYDAGQGWYDSEKKEAEATFNELYHDIWRVFFTPALPIAKAIKDFMGENGLFPGHYSSAHVRVLYALKTTPIPRIMRWTKNGLNCASHLRPGKPIFLASDSHQATQIAEEYAKKRNTTIHIHPNNPDPPLHLDKAEDVNDHSTPRRSPSDYYDTFIDLYIMAFGQCVFISKGGYGHWANLIGGNTTCIYKQKRAKSGIQNPCNWTFAADTTPHENLRITEALFNEPVLQAAR</sequence>
<accession>A0AAD2JKV4</accession>
<feature type="region of interest" description="Disordered" evidence="1">
    <location>
        <begin position="363"/>
        <end position="382"/>
    </location>
</feature>
<keyword evidence="3" id="KW-1185">Reference proteome</keyword>
<organism evidence="2 3">
    <name type="scientific">Cylindrotheca closterium</name>
    <dbReference type="NCBI Taxonomy" id="2856"/>
    <lineage>
        <taxon>Eukaryota</taxon>
        <taxon>Sar</taxon>
        <taxon>Stramenopiles</taxon>
        <taxon>Ochrophyta</taxon>
        <taxon>Bacillariophyta</taxon>
        <taxon>Bacillariophyceae</taxon>
        <taxon>Bacillariophycidae</taxon>
        <taxon>Bacillariales</taxon>
        <taxon>Bacillariaceae</taxon>
        <taxon>Cylindrotheca</taxon>
    </lineage>
</organism>
<comment type="caution">
    <text evidence="2">The sequence shown here is derived from an EMBL/GenBank/DDBJ whole genome shotgun (WGS) entry which is preliminary data.</text>
</comment>
<reference evidence="2" key="1">
    <citation type="submission" date="2023-08" db="EMBL/GenBank/DDBJ databases">
        <authorList>
            <person name="Audoor S."/>
            <person name="Bilcke G."/>
        </authorList>
    </citation>
    <scope>NUCLEOTIDE SEQUENCE</scope>
</reference>
<feature type="compositionally biased region" description="Low complexity" evidence="1">
    <location>
        <begin position="392"/>
        <end position="410"/>
    </location>
</feature>
<protein>
    <submittedName>
        <fullName evidence="2">Uncharacterized protein</fullName>
    </submittedName>
</protein>
<proteinExistence type="predicted"/>
<feature type="region of interest" description="Disordered" evidence="1">
    <location>
        <begin position="699"/>
        <end position="722"/>
    </location>
</feature>
<dbReference type="Proteomes" id="UP001295423">
    <property type="component" value="Unassembled WGS sequence"/>
</dbReference>
<feature type="region of interest" description="Disordered" evidence="1">
    <location>
        <begin position="387"/>
        <end position="413"/>
    </location>
</feature>
<feature type="compositionally biased region" description="Basic and acidic residues" evidence="1">
    <location>
        <begin position="706"/>
        <end position="719"/>
    </location>
</feature>
<dbReference type="EMBL" id="CAKOGP040001992">
    <property type="protein sequence ID" value="CAJ1959377.1"/>
    <property type="molecule type" value="Genomic_DNA"/>
</dbReference>
<evidence type="ECO:0000313" key="3">
    <source>
        <dbReference type="Proteomes" id="UP001295423"/>
    </source>
</evidence>
<gene>
    <name evidence="2" type="ORF">CYCCA115_LOCUS17799</name>
</gene>
<evidence type="ECO:0000313" key="2">
    <source>
        <dbReference type="EMBL" id="CAJ1959377.1"/>
    </source>
</evidence>
<dbReference type="AlphaFoldDB" id="A0AAD2JKV4"/>